<keyword evidence="7" id="KW-0472">Membrane</keyword>
<accession>A0ABS6K7Y2</accession>
<evidence type="ECO:0000256" key="1">
    <source>
        <dbReference type="ARBA" id="ARBA00000085"/>
    </source>
</evidence>
<dbReference type="InterPro" id="IPR036097">
    <property type="entry name" value="HisK_dim/P_sf"/>
</dbReference>
<evidence type="ECO:0000313" key="9">
    <source>
        <dbReference type="EMBL" id="MBU9726625.1"/>
    </source>
</evidence>
<keyword evidence="5 9" id="KW-0418">Kinase</keyword>
<feature type="domain" description="Histidine kinase" evidence="8">
    <location>
        <begin position="215"/>
        <end position="429"/>
    </location>
</feature>
<dbReference type="RefSeq" id="WP_238726830.1">
    <property type="nucleotide sequence ID" value="NZ_JAHQCX010000006.1"/>
</dbReference>
<dbReference type="Pfam" id="PF02518">
    <property type="entry name" value="HATPase_c"/>
    <property type="match status" value="1"/>
</dbReference>
<reference evidence="9 10" key="1">
    <citation type="submission" date="2021-06" db="EMBL/GenBank/DDBJ databases">
        <title>Description of novel taxa of the family Lachnospiraceae.</title>
        <authorList>
            <person name="Chaplin A.V."/>
            <person name="Sokolova S.R."/>
            <person name="Pikina A.P."/>
            <person name="Korzhanova M."/>
            <person name="Belova V."/>
            <person name="Korostin D."/>
            <person name="Efimov B.A."/>
        </authorList>
    </citation>
    <scope>NUCLEOTIDE SEQUENCE [LARGE SCALE GENOMIC DNA]</scope>
    <source>
        <strain evidence="9 10">ASD4241</strain>
    </source>
</reference>
<organism evidence="9 10">
    <name type="scientific">Diplocloster modestus</name>
    <dbReference type="NCBI Taxonomy" id="2850322"/>
    <lineage>
        <taxon>Bacteria</taxon>
        <taxon>Bacillati</taxon>
        <taxon>Bacillota</taxon>
        <taxon>Clostridia</taxon>
        <taxon>Lachnospirales</taxon>
        <taxon>Lachnospiraceae</taxon>
        <taxon>Diplocloster</taxon>
    </lineage>
</organism>
<dbReference type="PANTHER" id="PTHR43711:SF1">
    <property type="entry name" value="HISTIDINE KINASE 1"/>
    <property type="match status" value="1"/>
</dbReference>
<dbReference type="InterPro" id="IPR003594">
    <property type="entry name" value="HATPase_dom"/>
</dbReference>
<dbReference type="SUPFAM" id="SSF47384">
    <property type="entry name" value="Homodimeric domain of signal transducing histidine kinase"/>
    <property type="match status" value="1"/>
</dbReference>
<dbReference type="CDD" id="cd00075">
    <property type="entry name" value="HATPase"/>
    <property type="match status" value="1"/>
</dbReference>
<sequence length="429" mass="48341">MFKKLQFRLTFLYTLTTGVILTLVVISISINSQLSLIHRIDEDFQTQVMNVTTKLQTDNSFNITWLAATETENDLLIHIEENGVALLFKGAWEPRSGRDYLLEKAASKARELGTDISTRPVTTYSISPVFEITGNHKDRYQCIAMSYPSPKGYKSVLLLYYISPSLQTLNRQRLFFAGMDILGIAALFLVARIFVRRSLRPIKQSKRRQQEFIAAASHELRSPLMVIQTSAQAIGADPARMALFTANICAECKRMARLISDMLTLASADSGNWPVQFSTLDPNTFLLDLFEAYEPVCRERKVPFRLDLSEDTLPMIQGDQERLSQLLGILIDNALAYCGNQMPLLLKAFASRNQLLIQVIDHGPGIPDDQKEQVFDRFFRSDKSRKDKQHFGLGLSIARELAILHKGGLTIRDTEGGGCTFVLNLPIQD</sequence>
<protein>
    <recommendedName>
        <fullName evidence="2">histidine kinase</fullName>
        <ecNumber evidence="2">2.7.13.3</ecNumber>
    </recommendedName>
</protein>
<dbReference type="SMART" id="SM00388">
    <property type="entry name" value="HisKA"/>
    <property type="match status" value="1"/>
</dbReference>
<keyword evidence="7" id="KW-0812">Transmembrane</keyword>
<evidence type="ECO:0000256" key="7">
    <source>
        <dbReference type="SAM" id="Phobius"/>
    </source>
</evidence>
<dbReference type="PROSITE" id="PS50109">
    <property type="entry name" value="HIS_KIN"/>
    <property type="match status" value="1"/>
</dbReference>
<evidence type="ECO:0000256" key="4">
    <source>
        <dbReference type="ARBA" id="ARBA00022679"/>
    </source>
</evidence>
<dbReference type="PRINTS" id="PR00344">
    <property type="entry name" value="BCTRLSENSOR"/>
</dbReference>
<evidence type="ECO:0000256" key="6">
    <source>
        <dbReference type="ARBA" id="ARBA00023012"/>
    </source>
</evidence>
<comment type="caution">
    <text evidence="9">The sequence shown here is derived from an EMBL/GenBank/DDBJ whole genome shotgun (WGS) entry which is preliminary data.</text>
</comment>
<evidence type="ECO:0000313" key="10">
    <source>
        <dbReference type="Proteomes" id="UP001314681"/>
    </source>
</evidence>
<dbReference type="InterPro" id="IPR050736">
    <property type="entry name" value="Sensor_HK_Regulatory"/>
</dbReference>
<feature type="transmembrane region" description="Helical" evidence="7">
    <location>
        <begin position="174"/>
        <end position="195"/>
    </location>
</feature>
<feature type="transmembrane region" description="Helical" evidence="7">
    <location>
        <begin position="12"/>
        <end position="30"/>
    </location>
</feature>
<dbReference type="InterPro" id="IPR036890">
    <property type="entry name" value="HATPase_C_sf"/>
</dbReference>
<dbReference type="SUPFAM" id="SSF55874">
    <property type="entry name" value="ATPase domain of HSP90 chaperone/DNA topoisomerase II/histidine kinase"/>
    <property type="match status" value="1"/>
</dbReference>
<keyword evidence="6" id="KW-0902">Two-component regulatory system</keyword>
<dbReference type="PANTHER" id="PTHR43711">
    <property type="entry name" value="TWO-COMPONENT HISTIDINE KINASE"/>
    <property type="match status" value="1"/>
</dbReference>
<gene>
    <name evidence="9" type="ORF">KTH90_11425</name>
</gene>
<keyword evidence="7" id="KW-1133">Transmembrane helix</keyword>
<dbReference type="SMART" id="SM00387">
    <property type="entry name" value="HATPase_c"/>
    <property type="match status" value="1"/>
</dbReference>
<keyword evidence="4" id="KW-0808">Transferase</keyword>
<keyword evidence="3" id="KW-0597">Phosphoprotein</keyword>
<evidence type="ECO:0000256" key="3">
    <source>
        <dbReference type="ARBA" id="ARBA00022553"/>
    </source>
</evidence>
<dbReference type="Gene3D" id="1.10.287.130">
    <property type="match status" value="1"/>
</dbReference>
<evidence type="ECO:0000259" key="8">
    <source>
        <dbReference type="PROSITE" id="PS50109"/>
    </source>
</evidence>
<dbReference type="Gene3D" id="3.30.565.10">
    <property type="entry name" value="Histidine kinase-like ATPase, C-terminal domain"/>
    <property type="match status" value="1"/>
</dbReference>
<dbReference type="GO" id="GO:0016301">
    <property type="term" value="F:kinase activity"/>
    <property type="evidence" value="ECO:0007669"/>
    <property type="project" value="UniProtKB-KW"/>
</dbReference>
<comment type="catalytic activity">
    <reaction evidence="1">
        <text>ATP + protein L-histidine = ADP + protein N-phospho-L-histidine.</text>
        <dbReference type="EC" id="2.7.13.3"/>
    </reaction>
</comment>
<dbReference type="InterPro" id="IPR004358">
    <property type="entry name" value="Sig_transdc_His_kin-like_C"/>
</dbReference>
<evidence type="ECO:0000256" key="2">
    <source>
        <dbReference type="ARBA" id="ARBA00012438"/>
    </source>
</evidence>
<dbReference type="EC" id="2.7.13.3" evidence="2"/>
<dbReference type="Proteomes" id="UP001314681">
    <property type="component" value="Unassembled WGS sequence"/>
</dbReference>
<dbReference type="EMBL" id="JAHQCX010000006">
    <property type="protein sequence ID" value="MBU9726625.1"/>
    <property type="molecule type" value="Genomic_DNA"/>
</dbReference>
<keyword evidence="10" id="KW-1185">Reference proteome</keyword>
<dbReference type="Pfam" id="PF00512">
    <property type="entry name" value="HisKA"/>
    <property type="match status" value="1"/>
</dbReference>
<proteinExistence type="predicted"/>
<dbReference type="InterPro" id="IPR003661">
    <property type="entry name" value="HisK_dim/P_dom"/>
</dbReference>
<dbReference type="CDD" id="cd00082">
    <property type="entry name" value="HisKA"/>
    <property type="match status" value="1"/>
</dbReference>
<name>A0ABS6K7Y2_9FIRM</name>
<evidence type="ECO:0000256" key="5">
    <source>
        <dbReference type="ARBA" id="ARBA00022777"/>
    </source>
</evidence>
<dbReference type="InterPro" id="IPR005467">
    <property type="entry name" value="His_kinase_dom"/>
</dbReference>